<dbReference type="VEuPathDB" id="FungiDB:SeMB42_g05521"/>
<keyword evidence="5" id="KW-1185">Reference proteome</keyword>
<evidence type="ECO:0000259" key="3">
    <source>
        <dbReference type="PROSITE" id="PS50157"/>
    </source>
</evidence>
<dbReference type="SUPFAM" id="SSF57667">
    <property type="entry name" value="beta-beta-alpha zinc fingers"/>
    <property type="match status" value="1"/>
</dbReference>
<dbReference type="STRING" id="286115.A0A507CQY6"/>
<dbReference type="InterPro" id="IPR013087">
    <property type="entry name" value="Znf_C2H2_type"/>
</dbReference>
<keyword evidence="1" id="KW-0862">Zinc</keyword>
<name>A0A507CQY6_9FUNG</name>
<dbReference type="PROSITE" id="PS00028">
    <property type="entry name" value="ZINC_FINGER_C2H2_1"/>
    <property type="match status" value="1"/>
</dbReference>
<dbReference type="Proteomes" id="UP000317494">
    <property type="component" value="Unassembled WGS sequence"/>
</dbReference>
<reference evidence="4 5" key="1">
    <citation type="journal article" date="2019" name="Sci. Rep.">
        <title>Comparative genomics of chytrid fungi reveal insights into the obligate biotrophic and pathogenic lifestyle of Synchytrium endobioticum.</title>
        <authorList>
            <person name="van de Vossenberg B.T.L.H."/>
            <person name="Warris S."/>
            <person name="Nguyen H.D.T."/>
            <person name="van Gent-Pelzer M.P.E."/>
            <person name="Joly D.L."/>
            <person name="van de Geest H.C."/>
            <person name="Bonants P.J.M."/>
            <person name="Smith D.S."/>
            <person name="Levesque C.A."/>
            <person name="van der Lee T.A.J."/>
        </authorList>
    </citation>
    <scope>NUCLEOTIDE SEQUENCE [LARGE SCALE GENOMIC DNA]</scope>
    <source>
        <strain evidence="4 5">MB42</strain>
    </source>
</reference>
<evidence type="ECO:0000313" key="5">
    <source>
        <dbReference type="Proteomes" id="UP000317494"/>
    </source>
</evidence>
<sequence>MYATCVPASLPAHRYACTCTSSSGRHPLSSSLQPCIKSPGSPDTQQLLTSVIRCAMMHIGDDANIQMDRHHHILLSTASLQHPHPHPHPKSTSPTGPYYDHPSRSIRPHHSSHWSQDASAPMYEYYPAGIDEAALLETGEQVLNWGSDRDHSGSTHCPDDASELHVKKEKKSLTPRIVSSKPKKRAATSDEAAAALALLSMPRSTPRKGVLRVFKCSHPTCDASFTRKWNLLCHQATHNPGRTPSQKCAVCDKLFYHKKDLTRHMKSQHHAAALKQPKAQQALRCGQCTHTSPTPAALRQHVKTCGAPHQDTPAPTSPGDMMALLVAAGSLHDPSFLHHPHHPHMGLLYPVHPAAAFACHPVNPLQQPHMLEYNSAADAHVVGNPSSTRRAP</sequence>
<dbReference type="PROSITE" id="PS50157">
    <property type="entry name" value="ZINC_FINGER_C2H2_2"/>
    <property type="match status" value="2"/>
</dbReference>
<dbReference type="AlphaFoldDB" id="A0A507CQY6"/>
<keyword evidence="1" id="KW-0863">Zinc-finger</keyword>
<dbReference type="EMBL" id="QEAN01000266">
    <property type="protein sequence ID" value="TPX41565.1"/>
    <property type="molecule type" value="Genomic_DNA"/>
</dbReference>
<dbReference type="GO" id="GO:0008270">
    <property type="term" value="F:zinc ion binding"/>
    <property type="evidence" value="ECO:0007669"/>
    <property type="project" value="UniProtKB-KW"/>
</dbReference>
<keyword evidence="1" id="KW-0479">Metal-binding</keyword>
<proteinExistence type="predicted"/>
<evidence type="ECO:0000313" key="4">
    <source>
        <dbReference type="EMBL" id="TPX41565.1"/>
    </source>
</evidence>
<dbReference type="SMART" id="SM00355">
    <property type="entry name" value="ZnF_C2H2"/>
    <property type="match status" value="3"/>
</dbReference>
<feature type="domain" description="C2H2-type" evidence="3">
    <location>
        <begin position="246"/>
        <end position="269"/>
    </location>
</feature>
<gene>
    <name evidence="4" type="ORF">SeMB42_g05521</name>
</gene>
<comment type="caution">
    <text evidence="4">The sequence shown here is derived from an EMBL/GenBank/DDBJ whole genome shotgun (WGS) entry which is preliminary data.</text>
</comment>
<dbReference type="InterPro" id="IPR036236">
    <property type="entry name" value="Znf_C2H2_sf"/>
</dbReference>
<dbReference type="Gene3D" id="3.30.160.60">
    <property type="entry name" value="Classic Zinc Finger"/>
    <property type="match status" value="2"/>
</dbReference>
<accession>A0A507CQY6</accession>
<dbReference type="Pfam" id="PF00096">
    <property type="entry name" value="zf-C2H2"/>
    <property type="match status" value="1"/>
</dbReference>
<evidence type="ECO:0000256" key="1">
    <source>
        <dbReference type="PROSITE-ProRule" id="PRU00042"/>
    </source>
</evidence>
<feature type="domain" description="C2H2-type" evidence="3">
    <location>
        <begin position="214"/>
        <end position="243"/>
    </location>
</feature>
<protein>
    <recommendedName>
        <fullName evidence="3">C2H2-type domain-containing protein</fullName>
    </recommendedName>
</protein>
<organism evidence="4 5">
    <name type="scientific">Synchytrium endobioticum</name>
    <dbReference type="NCBI Taxonomy" id="286115"/>
    <lineage>
        <taxon>Eukaryota</taxon>
        <taxon>Fungi</taxon>
        <taxon>Fungi incertae sedis</taxon>
        <taxon>Chytridiomycota</taxon>
        <taxon>Chytridiomycota incertae sedis</taxon>
        <taxon>Chytridiomycetes</taxon>
        <taxon>Synchytriales</taxon>
        <taxon>Synchytriaceae</taxon>
        <taxon>Synchytrium</taxon>
    </lineage>
</organism>
<evidence type="ECO:0000256" key="2">
    <source>
        <dbReference type="SAM" id="MobiDB-lite"/>
    </source>
</evidence>
<feature type="region of interest" description="Disordered" evidence="2">
    <location>
        <begin position="80"/>
        <end position="115"/>
    </location>
</feature>